<feature type="domain" description="Kri1-like C-terminal" evidence="3">
    <location>
        <begin position="406"/>
        <end position="487"/>
    </location>
</feature>
<evidence type="ECO:0000256" key="2">
    <source>
        <dbReference type="SAM" id="MobiDB-lite"/>
    </source>
</evidence>
<name>A0A0L0GD05_9EUKA</name>
<feature type="compositionally biased region" description="Basic and acidic residues" evidence="2">
    <location>
        <begin position="171"/>
        <end position="186"/>
    </location>
</feature>
<dbReference type="EMBL" id="KQ241637">
    <property type="protein sequence ID" value="KNC86771.1"/>
    <property type="molecule type" value="Genomic_DNA"/>
</dbReference>
<evidence type="ECO:0000313" key="5">
    <source>
        <dbReference type="Proteomes" id="UP000054560"/>
    </source>
</evidence>
<dbReference type="Pfam" id="PF05178">
    <property type="entry name" value="Kri1"/>
    <property type="match status" value="1"/>
</dbReference>
<feature type="compositionally biased region" description="Low complexity" evidence="2">
    <location>
        <begin position="292"/>
        <end position="305"/>
    </location>
</feature>
<dbReference type="OrthoDB" id="10252032at2759"/>
<dbReference type="GO" id="GO:0030686">
    <property type="term" value="C:90S preribosome"/>
    <property type="evidence" value="ECO:0007669"/>
    <property type="project" value="TreeGrafter"/>
</dbReference>
<dbReference type="GO" id="GO:0005730">
    <property type="term" value="C:nucleolus"/>
    <property type="evidence" value="ECO:0007669"/>
    <property type="project" value="TreeGrafter"/>
</dbReference>
<accession>A0A0L0GD05</accession>
<dbReference type="eggNOG" id="KOG2409">
    <property type="taxonomic scope" value="Eukaryota"/>
</dbReference>
<evidence type="ECO:0000313" key="4">
    <source>
        <dbReference type="EMBL" id="KNC86771.1"/>
    </source>
</evidence>
<gene>
    <name evidence="4" type="ORF">SARC_01105</name>
</gene>
<dbReference type="Proteomes" id="UP000054560">
    <property type="component" value="Unassembled WGS sequence"/>
</dbReference>
<dbReference type="PANTHER" id="PTHR14490:SF5">
    <property type="entry name" value="PROTEIN KRI1 HOMOLOG"/>
    <property type="match status" value="1"/>
</dbReference>
<keyword evidence="5" id="KW-1185">Reference proteome</keyword>
<sequence>MPGVLLGWVQMPMSVVNLIYSRAQYIWHVLYRDGDIFDVKVKTAEEEEDENADYLKWLAGQVKEVKMDNKQVSETETLRRYYTDPNLDKNEKFLRDYVLGRMWNDNTQNAYAELATDDSGRLTRRNDIDLSEDEEAVDKAEDFERKINFRFEEEGGFDILNHPRQIKGSVRQRDNKRKDAREAKKERDKKKKEEKKAELQRLKNLKGVEILERLRKLREITGNDELEVDIEADYDPEQYEKEMANTFDDAYYAAEDLEKPTFSDDGLDIENWSEDSDDEVEVDMPMQVVEQAPATEEPTAEDAATSNGKKKKKKKKKKAMEEWETNAYEEEDDFIMDADYVPEESETAEAKTPGMAIHPSRMASASKAAGDIPPVATSKKATKKRMARLLKHMGDKPAFDPEKLPFEKYLEEYYKLDFEDIIGDQPVRFKYREVLPNDYGLTTDEILAADDKELNSWVSLRRIQKYQPESHMKKEAKAYKKKPEWMKKKMLKSVYGEMPASKKEKEKETEKEGARKRKHQGSSKFNRNQFNENMVGEDRLASYGAKQTKPKRDKKHKK</sequence>
<feature type="region of interest" description="Disordered" evidence="2">
    <location>
        <begin position="168"/>
        <end position="197"/>
    </location>
</feature>
<dbReference type="InterPro" id="IPR018034">
    <property type="entry name" value="Kri1"/>
</dbReference>
<dbReference type="GO" id="GO:0000447">
    <property type="term" value="P:endonucleolytic cleavage in ITS1 to separate SSU-rRNA from 5.8S rRNA and LSU-rRNA from tricistronic rRNA transcript (SSU-rRNA, 5.8S rRNA, LSU-rRNA)"/>
    <property type="evidence" value="ECO:0007669"/>
    <property type="project" value="TreeGrafter"/>
</dbReference>
<feature type="region of interest" description="Disordered" evidence="2">
    <location>
        <begin position="288"/>
        <end position="320"/>
    </location>
</feature>
<dbReference type="RefSeq" id="XP_014160673.1">
    <property type="nucleotide sequence ID" value="XM_014305198.1"/>
</dbReference>
<reference evidence="4 5" key="1">
    <citation type="submission" date="2011-02" db="EMBL/GenBank/DDBJ databases">
        <title>The Genome Sequence of Sphaeroforma arctica JP610.</title>
        <authorList>
            <consortium name="The Broad Institute Genome Sequencing Platform"/>
            <person name="Russ C."/>
            <person name="Cuomo C."/>
            <person name="Young S.K."/>
            <person name="Zeng Q."/>
            <person name="Gargeya S."/>
            <person name="Alvarado L."/>
            <person name="Berlin A."/>
            <person name="Chapman S.B."/>
            <person name="Chen Z."/>
            <person name="Freedman E."/>
            <person name="Gellesch M."/>
            <person name="Goldberg J."/>
            <person name="Griggs A."/>
            <person name="Gujja S."/>
            <person name="Heilman E."/>
            <person name="Heiman D."/>
            <person name="Howarth C."/>
            <person name="Mehta T."/>
            <person name="Neiman D."/>
            <person name="Pearson M."/>
            <person name="Roberts A."/>
            <person name="Saif S."/>
            <person name="Shea T."/>
            <person name="Shenoy N."/>
            <person name="Sisk P."/>
            <person name="Stolte C."/>
            <person name="Sykes S."/>
            <person name="White J."/>
            <person name="Yandava C."/>
            <person name="Burger G."/>
            <person name="Gray M.W."/>
            <person name="Holland P.W.H."/>
            <person name="King N."/>
            <person name="Lang F.B.F."/>
            <person name="Roger A.J."/>
            <person name="Ruiz-Trillo I."/>
            <person name="Haas B."/>
            <person name="Nusbaum C."/>
            <person name="Birren B."/>
        </authorList>
    </citation>
    <scope>NUCLEOTIDE SEQUENCE [LARGE SCALE GENOMIC DNA]</scope>
    <source>
        <strain evidence="4 5">JP610</strain>
    </source>
</reference>
<dbReference type="GeneID" id="25901609"/>
<dbReference type="InterPro" id="IPR024626">
    <property type="entry name" value="Kri1-like_C"/>
</dbReference>
<organism evidence="4 5">
    <name type="scientific">Sphaeroforma arctica JP610</name>
    <dbReference type="NCBI Taxonomy" id="667725"/>
    <lineage>
        <taxon>Eukaryota</taxon>
        <taxon>Ichthyosporea</taxon>
        <taxon>Ichthyophonida</taxon>
        <taxon>Sphaeroforma</taxon>
    </lineage>
</organism>
<protein>
    <recommendedName>
        <fullName evidence="3">Kri1-like C-terminal domain-containing protein</fullName>
    </recommendedName>
</protein>
<dbReference type="AlphaFoldDB" id="A0A0L0GD05"/>
<proteinExistence type="inferred from homology"/>
<feature type="compositionally biased region" description="Basic residues" evidence="2">
    <location>
        <begin position="548"/>
        <end position="558"/>
    </location>
</feature>
<evidence type="ECO:0000259" key="3">
    <source>
        <dbReference type="Pfam" id="PF12936"/>
    </source>
</evidence>
<feature type="compositionally biased region" description="Polar residues" evidence="2">
    <location>
        <begin position="522"/>
        <end position="532"/>
    </location>
</feature>
<dbReference type="Pfam" id="PF12936">
    <property type="entry name" value="Kri1_C"/>
    <property type="match status" value="1"/>
</dbReference>
<feature type="region of interest" description="Disordered" evidence="2">
    <location>
        <begin position="343"/>
        <end position="384"/>
    </location>
</feature>
<feature type="compositionally biased region" description="Basic and acidic residues" evidence="2">
    <location>
        <begin position="500"/>
        <end position="513"/>
    </location>
</feature>
<feature type="region of interest" description="Disordered" evidence="2">
    <location>
        <begin position="496"/>
        <end position="558"/>
    </location>
</feature>
<comment type="similarity">
    <text evidence="1">Belongs to the KRI1 family.</text>
</comment>
<dbReference type="STRING" id="667725.A0A0L0GD05"/>
<evidence type="ECO:0000256" key="1">
    <source>
        <dbReference type="ARBA" id="ARBA00007473"/>
    </source>
</evidence>
<dbReference type="PANTHER" id="PTHR14490">
    <property type="entry name" value="ZINC FINGER, ZZ TYPE"/>
    <property type="match status" value="1"/>
</dbReference>
<feature type="compositionally biased region" description="Basic residues" evidence="2">
    <location>
        <begin position="308"/>
        <end position="318"/>
    </location>
</feature>